<evidence type="ECO:0000256" key="1">
    <source>
        <dbReference type="ARBA" id="ARBA00022729"/>
    </source>
</evidence>
<dbReference type="KEGG" id="ldn:H9L06_06580"/>
<dbReference type="RefSeq" id="WP_187554460.1">
    <property type="nucleotide sequence ID" value="NZ_CP060716.1"/>
</dbReference>
<proteinExistence type="predicted"/>
<feature type="signal peptide" evidence="2">
    <location>
        <begin position="1"/>
        <end position="22"/>
    </location>
</feature>
<dbReference type="PROSITE" id="PS51257">
    <property type="entry name" value="PROKAR_LIPOPROTEIN"/>
    <property type="match status" value="1"/>
</dbReference>
<evidence type="ECO:0000313" key="5">
    <source>
        <dbReference type="Proteomes" id="UP000515934"/>
    </source>
</evidence>
<reference evidence="4 5" key="1">
    <citation type="submission" date="2020-08" db="EMBL/GenBank/DDBJ databases">
        <title>Genome sequence of Leucobacter denitrificans KACC 14055T.</title>
        <authorList>
            <person name="Hyun D.-W."/>
            <person name="Bae J.-W."/>
        </authorList>
    </citation>
    <scope>NUCLEOTIDE SEQUENCE [LARGE SCALE GENOMIC DNA]</scope>
    <source>
        <strain evidence="4 5">KACC 14055</strain>
    </source>
</reference>
<evidence type="ECO:0000313" key="4">
    <source>
        <dbReference type="EMBL" id="QNN61989.1"/>
    </source>
</evidence>
<dbReference type="InterPro" id="IPR001638">
    <property type="entry name" value="Solute-binding_3/MltF_N"/>
</dbReference>
<dbReference type="AlphaFoldDB" id="A0A7G9S2B4"/>
<dbReference type="SUPFAM" id="SSF53850">
    <property type="entry name" value="Periplasmic binding protein-like II"/>
    <property type="match status" value="1"/>
</dbReference>
<evidence type="ECO:0000259" key="3">
    <source>
        <dbReference type="SMART" id="SM00062"/>
    </source>
</evidence>
<evidence type="ECO:0000256" key="2">
    <source>
        <dbReference type="SAM" id="SignalP"/>
    </source>
</evidence>
<dbReference type="Gene3D" id="3.40.190.10">
    <property type="entry name" value="Periplasmic binding protein-like II"/>
    <property type="match status" value="2"/>
</dbReference>
<dbReference type="PANTHER" id="PTHR35936:SF17">
    <property type="entry name" value="ARGININE-BINDING EXTRACELLULAR PROTEIN ARTP"/>
    <property type="match status" value="1"/>
</dbReference>
<sequence length="284" mass="30304">MKKIHKVATSIAVAMLAVTTLASCSSSSDTGDGATTEDCTPRWEFPTISDGMLTVSINELMPYFSENGGAPQGVDADFLKAFAADACLDIDWQVQPASSVIQAVASGRADVAGGGWYATEERGEIVGLSDPIYVELPTIASADGTSDIEDLRGKVVGTISGYTWNEELAEIAGELKEYQSSDATLQDLQAGRIEYALVGGIDAPYIVDQTQALSEIKTELMDPNPVISSSVEPQLPNICHTKGNDELTAALNEKINEMHENGDYAKIVETYGLDPRIVDVDQFA</sequence>
<dbReference type="SMART" id="SM00062">
    <property type="entry name" value="PBPb"/>
    <property type="match status" value="1"/>
</dbReference>
<dbReference type="CDD" id="cd13530">
    <property type="entry name" value="PBP2_peptides_like"/>
    <property type="match status" value="1"/>
</dbReference>
<gene>
    <name evidence="4" type="ORF">H9L06_06580</name>
</gene>
<name>A0A7G9S2B4_9MICO</name>
<dbReference type="EMBL" id="CP060716">
    <property type="protein sequence ID" value="QNN61989.1"/>
    <property type="molecule type" value="Genomic_DNA"/>
</dbReference>
<keyword evidence="1 2" id="KW-0732">Signal</keyword>
<dbReference type="PANTHER" id="PTHR35936">
    <property type="entry name" value="MEMBRANE-BOUND LYTIC MUREIN TRANSGLYCOSYLASE F"/>
    <property type="match status" value="1"/>
</dbReference>
<dbReference type="Pfam" id="PF00497">
    <property type="entry name" value="SBP_bac_3"/>
    <property type="match status" value="1"/>
</dbReference>
<keyword evidence="5" id="KW-1185">Reference proteome</keyword>
<dbReference type="Proteomes" id="UP000515934">
    <property type="component" value="Chromosome"/>
</dbReference>
<feature type="domain" description="Solute-binding protein family 3/N-terminal" evidence="3">
    <location>
        <begin position="52"/>
        <end position="275"/>
    </location>
</feature>
<organism evidence="4 5">
    <name type="scientific">Leucobacter denitrificans</name>
    <dbReference type="NCBI Taxonomy" id="683042"/>
    <lineage>
        <taxon>Bacteria</taxon>
        <taxon>Bacillati</taxon>
        <taxon>Actinomycetota</taxon>
        <taxon>Actinomycetes</taxon>
        <taxon>Micrococcales</taxon>
        <taxon>Microbacteriaceae</taxon>
        <taxon>Leucobacter</taxon>
    </lineage>
</organism>
<protein>
    <submittedName>
        <fullName evidence="4">Amino acid ABC transporter substrate-binding protein</fullName>
    </submittedName>
</protein>
<feature type="chain" id="PRO_5038743747" evidence="2">
    <location>
        <begin position="23"/>
        <end position="284"/>
    </location>
</feature>
<accession>A0A7G9S2B4</accession>